<gene>
    <name evidence="2" type="primary">BQ5605_C004g02999</name>
    <name evidence="2" type="ORF">BQ5605_C004G02999</name>
</gene>
<feature type="compositionally biased region" description="Polar residues" evidence="1">
    <location>
        <begin position="877"/>
        <end position="888"/>
    </location>
</feature>
<sequence length="1194" mass="126420">MLEGASYSSLSSRGTNAINVDDDDDDPTTAGRAPASTTASVSRYNGIRPGITTTAGPSSFSPPSSAPPTAPLPVPFPSSGSGMATPSRAPNGPGSALRQRGESSPVTSRHTARPSTSTTASSSSHSHGNNSLGDDPLLSKPFVRRGSSTAAEGLGSATASSTSRRAEHPFIPTTSSDQWATSREQYDRAYSNGKGPATEARPARPQHYVEPFGNHDHNSAGAPIASTSAPSNTGAVASSSSSRSQYLNASSASSAAPNSSKSVLTIALQRAQSAVLLDSANNVPAAISAYSSSVRLLKEVMARVEDGARRDREKLNERGGDRYVVRTGETEEDAQKRIARIERKERAKMDEARRLKVIHDTYEDRIRMLQSIELEQAGATPKPVVEESGSAPRAPTRTEQSATPYITAPPMVSRRSQNRSISSLETVSIPPATFATSNQASAPSDDAFSRQPLTSLDETDTTPKLALEPFRKPSPAITHSNGPTAGGSRRPSLSPERLRNHHITTERPVQLGRSASSDNLGIQSHQRFSSNGSDDSDDRVPVTARETASGWPTQPENGTARERETTLAPASYGAQSRHSPTPGAIRTGVSPQPSQYAFQPHELRRTASDQAAPSASPDLSSWSNETRAALSSAAVTSPLNEATKRMTGVRTSSLLAAGYLPFSEEVPRLIDARVTLARGTIMASGGTGIAVSNSASAKRRENASPLVNDSTTTGAISQRRRSSQAPSPVTGSETTATSAVKASGAHRGTVRDEDSQRDAKNAAAFRGRSDVGPSVSSPSLQSASSASTSFMNDLGPTTASDEGYSNASLPTRLRTHSQPGQRPSLSSFQNQPPVPSIVTVGDRSISSNGPPRMMRKSSVPSPTSSAGPGLGHPPSLVRTNSVSSQGSYSERDAPHRGAPSPFWNYLDTFASSREVLNGASTGRRSIAAVGEFVPSPANASSLEPSSPTVPLAAGGSSSEVGAPGTTPVRRPFYLMRQILQTIETDGAYITPTLYIPHQVWSQAGVKLVAVETKVRMLDLLLTGLEAVDKLGKACWRSEGGRSTCEAAARLTKELESFEGLTEGIQSTLSKKLGYASTGKKVGTNSFSAWSSKLSRSLDRVTNGRSLDHPATYVDSIARVLQQAQCLDVYLVTINERSFPLSEMDERDRAQLALRLKRLSEFFGGMICHFILRDIGMLVDKYVKRAGVWFSENGN</sequence>
<feature type="compositionally biased region" description="Polar residues" evidence="1">
    <location>
        <begin position="795"/>
        <end position="809"/>
    </location>
</feature>
<feature type="compositionally biased region" description="Low complexity" evidence="1">
    <location>
        <begin position="774"/>
        <end position="789"/>
    </location>
</feature>
<dbReference type="InterPro" id="IPR036181">
    <property type="entry name" value="MIT_dom_sf"/>
</dbReference>
<organism evidence="2 3">
    <name type="scientific">Microbotryum silenes-dioicae</name>
    <dbReference type="NCBI Taxonomy" id="796604"/>
    <lineage>
        <taxon>Eukaryota</taxon>
        <taxon>Fungi</taxon>
        <taxon>Dikarya</taxon>
        <taxon>Basidiomycota</taxon>
        <taxon>Pucciniomycotina</taxon>
        <taxon>Microbotryomycetes</taxon>
        <taxon>Microbotryales</taxon>
        <taxon>Microbotryaceae</taxon>
        <taxon>Microbotryum</taxon>
    </lineage>
</organism>
<dbReference type="SUPFAM" id="SSF116846">
    <property type="entry name" value="MIT domain"/>
    <property type="match status" value="1"/>
</dbReference>
<feature type="compositionally biased region" description="Polar residues" evidence="1">
    <location>
        <begin position="705"/>
        <end position="716"/>
    </location>
</feature>
<dbReference type="EMBL" id="FQNC01000046">
    <property type="protein sequence ID" value="SGY69335.1"/>
    <property type="molecule type" value="Genomic_DNA"/>
</dbReference>
<dbReference type="STRING" id="796604.A0A2X0MCR8"/>
<feature type="compositionally biased region" description="Polar residues" evidence="1">
    <location>
        <begin position="513"/>
        <end position="533"/>
    </location>
</feature>
<dbReference type="AlphaFoldDB" id="A0A2X0MCR8"/>
<feature type="compositionally biased region" description="Polar residues" evidence="1">
    <location>
        <begin position="937"/>
        <end position="948"/>
    </location>
</feature>
<reference evidence="2 3" key="1">
    <citation type="submission" date="2016-11" db="EMBL/GenBank/DDBJ databases">
        <authorList>
            <person name="Jaros S."/>
            <person name="Januszkiewicz K."/>
            <person name="Wedrychowicz H."/>
        </authorList>
    </citation>
    <scope>NUCLEOTIDE SEQUENCE [LARGE SCALE GENOMIC DNA]</scope>
</reference>
<feature type="compositionally biased region" description="Polar residues" evidence="1">
    <location>
        <begin position="172"/>
        <end position="183"/>
    </location>
</feature>
<dbReference type="PANTHER" id="PTHR37327">
    <property type="entry name" value="CHROMOSOME 1, WHOLE GENOME SHOTGUN SEQUENCE"/>
    <property type="match status" value="1"/>
</dbReference>
<evidence type="ECO:0000256" key="1">
    <source>
        <dbReference type="SAM" id="MobiDB-lite"/>
    </source>
</evidence>
<feature type="region of interest" description="Disordered" evidence="1">
    <location>
        <begin position="377"/>
        <end position="421"/>
    </location>
</feature>
<feature type="compositionally biased region" description="Polar residues" evidence="1">
    <location>
        <begin position="816"/>
        <end position="831"/>
    </location>
</feature>
<dbReference type="Proteomes" id="UP000249464">
    <property type="component" value="Unassembled WGS sequence"/>
</dbReference>
<name>A0A2X0MCR8_9BASI</name>
<feature type="compositionally biased region" description="Polar residues" evidence="1">
    <location>
        <begin position="725"/>
        <end position="740"/>
    </location>
</feature>
<feature type="compositionally biased region" description="Low complexity" evidence="1">
    <location>
        <begin position="146"/>
        <end position="163"/>
    </location>
</feature>
<feature type="region of interest" description="Disordered" evidence="1">
    <location>
        <begin position="937"/>
        <end position="964"/>
    </location>
</feature>
<feature type="region of interest" description="Disordered" evidence="1">
    <location>
        <begin position="1"/>
        <end position="239"/>
    </location>
</feature>
<dbReference type="PANTHER" id="PTHR37327:SF1">
    <property type="entry name" value="MICROTUBULE INTERACTING AND TRANSPORT DOMAIN-CONTAINING PROTEIN"/>
    <property type="match status" value="1"/>
</dbReference>
<protein>
    <submittedName>
        <fullName evidence="2">BQ5605_C004g02999 protein</fullName>
    </submittedName>
</protein>
<feature type="compositionally biased region" description="Low complexity" evidence="1">
    <location>
        <begin position="107"/>
        <end position="126"/>
    </location>
</feature>
<evidence type="ECO:0000313" key="3">
    <source>
        <dbReference type="Proteomes" id="UP000249464"/>
    </source>
</evidence>
<feature type="compositionally biased region" description="Polar residues" evidence="1">
    <location>
        <begin position="1"/>
        <end position="18"/>
    </location>
</feature>
<feature type="compositionally biased region" description="Basic and acidic residues" evidence="1">
    <location>
        <begin position="749"/>
        <end position="760"/>
    </location>
</feature>
<evidence type="ECO:0000313" key="2">
    <source>
        <dbReference type="EMBL" id="SGY69335.1"/>
    </source>
</evidence>
<accession>A0A2X0MCR8</accession>
<feature type="compositionally biased region" description="Pro residues" evidence="1">
    <location>
        <begin position="64"/>
        <end position="76"/>
    </location>
</feature>
<feature type="region of interest" description="Disordered" evidence="1">
    <location>
        <begin position="693"/>
        <end position="900"/>
    </location>
</feature>
<feature type="region of interest" description="Disordered" evidence="1">
    <location>
        <begin position="435"/>
        <end position="595"/>
    </location>
</feature>
<keyword evidence="3" id="KW-1185">Reference proteome</keyword>
<proteinExistence type="predicted"/>